<evidence type="ECO:0000313" key="8">
    <source>
        <dbReference type="Proteomes" id="UP000355283"/>
    </source>
</evidence>
<dbReference type="InterPro" id="IPR012171">
    <property type="entry name" value="Fatty_acid_desaturase"/>
</dbReference>
<comment type="caution">
    <text evidence="7">The sequence shown here is derived from an EMBL/GenBank/DDBJ whole genome shotgun (WGS) entry which is preliminary data.</text>
</comment>
<dbReference type="GO" id="GO:0016020">
    <property type="term" value="C:membrane"/>
    <property type="evidence" value="ECO:0007669"/>
    <property type="project" value="TreeGrafter"/>
</dbReference>
<dbReference type="GO" id="GO:0046872">
    <property type="term" value="F:metal ion binding"/>
    <property type="evidence" value="ECO:0007669"/>
    <property type="project" value="UniProtKB-KW"/>
</dbReference>
<proteinExistence type="predicted"/>
<keyword evidence="2" id="KW-0479">Metal-binding</keyword>
<evidence type="ECO:0000256" key="2">
    <source>
        <dbReference type="ARBA" id="ARBA00022723"/>
    </source>
</evidence>
<feature type="transmembrane region" description="Helical" evidence="5">
    <location>
        <begin position="546"/>
        <end position="565"/>
    </location>
</feature>
<dbReference type="PANTHER" id="PTHR19353:SF15">
    <property type="entry name" value="CYTOCHROME B5 HEME-BINDING DOMAIN-CONTAINING PROTEIN"/>
    <property type="match status" value="1"/>
</dbReference>
<evidence type="ECO:0000256" key="3">
    <source>
        <dbReference type="ARBA" id="ARBA00023004"/>
    </source>
</evidence>
<feature type="transmembrane region" description="Helical" evidence="5">
    <location>
        <begin position="102"/>
        <end position="119"/>
    </location>
</feature>
<dbReference type="EMBL" id="SDOX01000166">
    <property type="protein sequence ID" value="TFJ80499.1"/>
    <property type="molecule type" value="Genomic_DNA"/>
</dbReference>
<evidence type="ECO:0000256" key="5">
    <source>
        <dbReference type="SAM" id="Phobius"/>
    </source>
</evidence>
<dbReference type="CDD" id="cd03506">
    <property type="entry name" value="Delta6-FADS-like"/>
    <property type="match status" value="1"/>
</dbReference>
<keyword evidence="8" id="KW-1185">Reference proteome</keyword>
<evidence type="ECO:0000256" key="1">
    <source>
        <dbReference type="ARBA" id="ARBA00022617"/>
    </source>
</evidence>
<organism evidence="7 8">
    <name type="scientific">Nannochloropsis salina CCMP1776</name>
    <dbReference type="NCBI Taxonomy" id="1027361"/>
    <lineage>
        <taxon>Eukaryota</taxon>
        <taxon>Sar</taxon>
        <taxon>Stramenopiles</taxon>
        <taxon>Ochrophyta</taxon>
        <taxon>Eustigmatophyceae</taxon>
        <taxon>Eustigmatales</taxon>
        <taxon>Monodopsidaceae</taxon>
        <taxon>Microchloropsis</taxon>
        <taxon>Microchloropsis salina</taxon>
    </lineage>
</organism>
<feature type="region of interest" description="Disordered" evidence="4">
    <location>
        <begin position="1"/>
        <end position="37"/>
    </location>
</feature>
<evidence type="ECO:0000256" key="4">
    <source>
        <dbReference type="SAM" id="MobiDB-lite"/>
    </source>
</evidence>
<evidence type="ECO:0000313" key="7">
    <source>
        <dbReference type="EMBL" id="TFJ80499.1"/>
    </source>
</evidence>
<sequence length="814" mass="89919">MALDALLRRRRPLPGTSSSKNTRSPSPPHGGSVGSDIEDENIKTVLKGTLNSVHSKLAVGNARKDGGSDGFTRGWEATPQAVEGEEALVSRLRGLALGTDRWTALLVALWALLFLALVVNKQELWVVLAGLVAYACFCFLLDVVAIPPIWDGPLKAKETARLSNSLVCIAHALAMGFAALFGASAILKLTMTCGFLLFDLWDKTWKRLYTSPPYRFTRGIPYALQGATTLVLSITAICKGVPINADLLVGIPAAHLLVESVHDLTRMFASERAPPLGLARVTETVVLFPARLLPHALLLVSHILTIHATSALPCASTPPSTLPVLSTWWATRVMTVLLVMLNASNLASLFWPAFLRQRFLAQHRLQPRQGHEQRPGAALPPLPPPPSSLWFVHGEAYDLSPFLCKHPGGSHALRLGQGRDCTALFESYHPFTERHRQILAKHRVAVEETVLDAYCLGGGARGQGRGKDVFYETLKRRVAAAMAGVDVVASWKRRAYYLLVLLAVLISYRGFLQGHWSALLVFSLSSWLLGAMGHDGSHFACSHRPGVNRLCGLGISLIASPFLWYHQHTFAHHSFTNDFDHDPDLHHFVLTRPHARQPRGPHHALQQFRLYVLAQYAVVVFGETVWIPLKLLCFRTLHGVMAFPNIGWDGLARALAHFVLYYLLVFHAPARCLAEAGEGAYKAWAFPLLYVSICGMLFGVFSQINHLNEKSIAAARGGSGHEGKKGRTGGSSWAKEQVETSSNFATHSPWWFVLSNGLNFQIEHHLFPGINHEHLWRVQPVVKEACKEFGVNYKSYESIMEIVWETAQYYKSLA</sequence>
<accession>A0A4D9CV22</accession>
<dbReference type="AlphaFoldDB" id="A0A4D9CV22"/>
<feature type="transmembrane region" description="Helical" evidence="5">
    <location>
        <begin position="650"/>
        <end position="669"/>
    </location>
</feature>
<dbReference type="InterPro" id="IPR001199">
    <property type="entry name" value="Cyt_B5-like_heme/steroid-bd"/>
</dbReference>
<keyword evidence="1" id="KW-0349">Heme</keyword>
<keyword evidence="5" id="KW-0812">Transmembrane</keyword>
<dbReference type="InterPro" id="IPR036400">
    <property type="entry name" value="Cyt_B5-like_heme/steroid_sf"/>
</dbReference>
<dbReference type="GO" id="GO:0020037">
    <property type="term" value="F:heme binding"/>
    <property type="evidence" value="ECO:0007669"/>
    <property type="project" value="InterPro"/>
</dbReference>
<evidence type="ECO:0000259" key="6">
    <source>
        <dbReference type="PROSITE" id="PS50255"/>
    </source>
</evidence>
<dbReference type="GO" id="GO:0016717">
    <property type="term" value="F:oxidoreductase activity, acting on paired donors, with oxidation of a pair of donors resulting in the reduction of molecular oxygen to two molecules of water"/>
    <property type="evidence" value="ECO:0007669"/>
    <property type="project" value="TreeGrafter"/>
</dbReference>
<dbReference type="SUPFAM" id="SSF55856">
    <property type="entry name" value="Cytochrome b5-like heme/steroid binding domain"/>
    <property type="match status" value="1"/>
</dbReference>
<protein>
    <recommendedName>
        <fullName evidence="6">Cytochrome b5 heme-binding domain-containing protein</fullName>
    </recommendedName>
</protein>
<gene>
    <name evidence="7" type="ORF">NSK_008240</name>
</gene>
<dbReference type="InterPro" id="IPR005804">
    <property type="entry name" value="FA_desaturase_dom"/>
</dbReference>
<dbReference type="PROSITE" id="PS00191">
    <property type="entry name" value="CYTOCHROME_B5_1"/>
    <property type="match status" value="1"/>
</dbReference>
<feature type="domain" description="Cytochrome b5 heme-binding" evidence="6">
    <location>
        <begin position="392"/>
        <end position="448"/>
    </location>
</feature>
<keyword evidence="3" id="KW-0408">Iron</keyword>
<feature type="transmembrane region" description="Helical" evidence="5">
    <location>
        <begin position="495"/>
        <end position="511"/>
    </location>
</feature>
<reference evidence="7 8" key="1">
    <citation type="submission" date="2019-01" db="EMBL/GenBank/DDBJ databases">
        <title>Nuclear Genome Assembly of the Microalgal Biofuel strain Nannochloropsis salina CCMP1776.</title>
        <authorList>
            <person name="Hovde B."/>
        </authorList>
    </citation>
    <scope>NUCLEOTIDE SEQUENCE [LARGE SCALE GENOMIC DNA]</scope>
    <source>
        <strain evidence="7 8">CCMP1776</strain>
    </source>
</reference>
<feature type="transmembrane region" description="Helical" evidence="5">
    <location>
        <begin position="126"/>
        <end position="150"/>
    </location>
</feature>
<dbReference type="Pfam" id="PF00173">
    <property type="entry name" value="Cyt-b5"/>
    <property type="match status" value="1"/>
</dbReference>
<feature type="transmembrane region" description="Helical" evidence="5">
    <location>
        <begin position="170"/>
        <end position="198"/>
    </location>
</feature>
<keyword evidence="5" id="KW-1133">Transmembrane helix</keyword>
<feature type="transmembrane region" description="Helical" evidence="5">
    <location>
        <begin position="608"/>
        <end position="629"/>
    </location>
</feature>
<dbReference type="Pfam" id="PF00487">
    <property type="entry name" value="FA_desaturase"/>
    <property type="match status" value="1"/>
</dbReference>
<keyword evidence="5" id="KW-0472">Membrane</keyword>
<dbReference type="Gene3D" id="3.10.120.10">
    <property type="entry name" value="Cytochrome b5-like heme/steroid binding domain"/>
    <property type="match status" value="1"/>
</dbReference>
<feature type="transmembrane region" description="Helical" evidence="5">
    <location>
        <begin position="681"/>
        <end position="701"/>
    </location>
</feature>
<dbReference type="Proteomes" id="UP000355283">
    <property type="component" value="Unassembled WGS sequence"/>
</dbReference>
<name>A0A4D9CV22_9STRA</name>
<dbReference type="PROSITE" id="PS50255">
    <property type="entry name" value="CYTOCHROME_B5_2"/>
    <property type="match status" value="1"/>
</dbReference>
<dbReference type="PANTHER" id="PTHR19353">
    <property type="entry name" value="FATTY ACID DESATURASE 2"/>
    <property type="match status" value="1"/>
</dbReference>
<feature type="transmembrane region" description="Helical" evidence="5">
    <location>
        <begin position="517"/>
        <end position="534"/>
    </location>
</feature>
<dbReference type="OrthoDB" id="260519at2759"/>
<dbReference type="InterPro" id="IPR018506">
    <property type="entry name" value="Cyt_B5_heme-BS"/>
</dbReference>
<feature type="transmembrane region" description="Helical" evidence="5">
    <location>
        <begin position="333"/>
        <end position="355"/>
    </location>
</feature>
<dbReference type="GO" id="GO:0006629">
    <property type="term" value="P:lipid metabolic process"/>
    <property type="evidence" value="ECO:0007669"/>
    <property type="project" value="InterPro"/>
</dbReference>